<organism evidence="1 2">
    <name type="scientific">Leadbettera azotonutricia (strain ATCC BAA-888 / DSM 13862 / ZAS-9)</name>
    <name type="common">Treponema azotonutricium</name>
    <dbReference type="NCBI Taxonomy" id="545695"/>
    <lineage>
        <taxon>Bacteria</taxon>
        <taxon>Pseudomonadati</taxon>
        <taxon>Spirochaetota</taxon>
        <taxon>Spirochaetia</taxon>
        <taxon>Spirochaetales</taxon>
        <taxon>Breznakiellaceae</taxon>
        <taxon>Leadbettera</taxon>
    </lineage>
</organism>
<protein>
    <submittedName>
        <fullName evidence="1">Uncharacterized protein</fullName>
    </submittedName>
</protein>
<proteinExistence type="predicted"/>
<dbReference type="Proteomes" id="UP000009222">
    <property type="component" value="Chromosome"/>
</dbReference>
<gene>
    <name evidence="1" type="ordered locus">TREAZ_3245</name>
</gene>
<reference evidence="2" key="1">
    <citation type="submission" date="2009-12" db="EMBL/GenBank/DDBJ databases">
        <title>Complete sequence of Treponema azotonutricium strain ZAS-9.</title>
        <authorList>
            <person name="Tetu S.G."/>
            <person name="Matson E."/>
            <person name="Ren Q."/>
            <person name="Seshadri R."/>
            <person name="Elbourne L."/>
            <person name="Hassan K.A."/>
            <person name="Durkin A."/>
            <person name="Radune D."/>
            <person name="Mohamoud Y."/>
            <person name="Shay R."/>
            <person name="Jin S."/>
            <person name="Zhang X."/>
            <person name="Lucey K."/>
            <person name="Ballor N.R."/>
            <person name="Ottesen E."/>
            <person name="Rosenthal R."/>
            <person name="Allen A."/>
            <person name="Leadbetter J.R."/>
            <person name="Paulsen I.T."/>
        </authorList>
    </citation>
    <scope>NUCLEOTIDE SEQUENCE [LARGE SCALE GENOMIC DNA]</scope>
    <source>
        <strain evidence="2">ATCC BAA-888 / DSM 13862 / ZAS-9</strain>
    </source>
</reference>
<evidence type="ECO:0000313" key="1">
    <source>
        <dbReference type="EMBL" id="AEF82536.1"/>
    </source>
</evidence>
<name>F5Y975_LEAAZ</name>
<reference evidence="1 2" key="2">
    <citation type="journal article" date="2011" name="ISME J.">
        <title>RNA-seq reveals cooperative metabolic interactions between two termite-gut spirochete species in co-culture.</title>
        <authorList>
            <person name="Rosenthal A.Z."/>
            <person name="Matson E.G."/>
            <person name="Eldar A."/>
            <person name="Leadbetter J.R."/>
        </authorList>
    </citation>
    <scope>NUCLEOTIDE SEQUENCE [LARGE SCALE GENOMIC DNA]</scope>
    <source>
        <strain evidence="2">ATCC BAA-888 / DSM 13862 / ZAS-9</strain>
    </source>
</reference>
<keyword evidence="2" id="KW-1185">Reference proteome</keyword>
<accession>F5Y975</accession>
<dbReference type="AlphaFoldDB" id="F5Y975"/>
<dbReference type="InParanoid" id="F5Y975"/>
<evidence type="ECO:0000313" key="2">
    <source>
        <dbReference type="Proteomes" id="UP000009222"/>
    </source>
</evidence>
<sequence>MCQSRTHDLAQIIGELVRKELKAPMQAIFGDGSFPYC</sequence>
<dbReference type="HOGENOM" id="CLU_3349877_0_0_12"/>
<dbReference type="KEGG" id="taz:TREAZ_3245"/>
<dbReference type="EMBL" id="CP001841">
    <property type="protein sequence ID" value="AEF82536.1"/>
    <property type="molecule type" value="Genomic_DNA"/>
</dbReference>